<dbReference type="EMBL" id="UYSG01002710">
    <property type="protein sequence ID" value="VDL57693.1"/>
    <property type="molecule type" value="Genomic_DNA"/>
</dbReference>
<feature type="region of interest" description="Disordered" evidence="1">
    <location>
        <begin position="106"/>
        <end position="136"/>
    </location>
</feature>
<accession>A0A3P6ZY70</accession>
<dbReference type="AlphaFoldDB" id="A0A3P6ZY70"/>
<dbReference type="InterPro" id="IPR004012">
    <property type="entry name" value="Run_dom"/>
</dbReference>
<dbReference type="InterPro" id="IPR037213">
    <property type="entry name" value="Run_dom_sf"/>
</dbReference>
<reference evidence="3 4" key="1">
    <citation type="submission" date="2018-11" db="EMBL/GenBank/DDBJ databases">
        <authorList>
            <consortium name="Pathogen Informatics"/>
        </authorList>
    </citation>
    <scope>NUCLEOTIDE SEQUENCE [LARGE SCALE GENOMIC DNA]</scope>
</reference>
<dbReference type="Pfam" id="PF02759">
    <property type="entry name" value="RUN"/>
    <property type="match status" value="1"/>
</dbReference>
<proteinExistence type="predicted"/>
<evidence type="ECO:0000313" key="4">
    <source>
        <dbReference type="Proteomes" id="UP000274504"/>
    </source>
</evidence>
<name>A0A3P6ZY70_HYMDI</name>
<dbReference type="PROSITE" id="PS50826">
    <property type="entry name" value="RUN"/>
    <property type="match status" value="1"/>
</dbReference>
<evidence type="ECO:0000313" key="3">
    <source>
        <dbReference type="EMBL" id="VDL57693.1"/>
    </source>
</evidence>
<evidence type="ECO:0000256" key="1">
    <source>
        <dbReference type="SAM" id="MobiDB-lite"/>
    </source>
</evidence>
<dbReference type="SMART" id="SM00593">
    <property type="entry name" value="RUN"/>
    <property type="match status" value="1"/>
</dbReference>
<feature type="domain" description="RUN" evidence="2">
    <location>
        <begin position="1"/>
        <end position="99"/>
    </location>
</feature>
<gene>
    <name evidence="3" type="ORF">HDID_LOCUS5375</name>
</gene>
<dbReference type="Gene3D" id="1.20.58.900">
    <property type="match status" value="1"/>
</dbReference>
<evidence type="ECO:0000259" key="2">
    <source>
        <dbReference type="PROSITE" id="PS50826"/>
    </source>
</evidence>
<protein>
    <recommendedName>
        <fullName evidence="2">RUN domain-containing protein</fullName>
    </recommendedName>
</protein>
<dbReference type="SUPFAM" id="SSF140741">
    <property type="entry name" value="RUN domain-like"/>
    <property type="match status" value="1"/>
</dbReference>
<organism evidence="3 4">
    <name type="scientific">Hymenolepis diminuta</name>
    <name type="common">Rat tapeworm</name>
    <dbReference type="NCBI Taxonomy" id="6216"/>
    <lineage>
        <taxon>Eukaryota</taxon>
        <taxon>Metazoa</taxon>
        <taxon>Spiralia</taxon>
        <taxon>Lophotrochozoa</taxon>
        <taxon>Platyhelminthes</taxon>
        <taxon>Cestoda</taxon>
        <taxon>Eucestoda</taxon>
        <taxon>Cyclophyllidea</taxon>
        <taxon>Hymenolepididae</taxon>
        <taxon>Hymenolepis</taxon>
    </lineage>
</organism>
<dbReference type="Proteomes" id="UP000274504">
    <property type="component" value="Unassembled WGS sequence"/>
</dbReference>
<dbReference type="OrthoDB" id="9884296at2759"/>
<sequence>MGKIEHHILNEAVNQVKAITGAISEKLRFRAFVCACLNQRALLLWLNSLVSNDPLLKRYYCEGAFIRQCRSALQGLYADLTTHIEQLLNYPFSFDLAAEAKRPIGYTPPGSTHHGAKNDSTNANKTISSNATRKNGQEFKEVRTPFKFLEDVSLEGRSS</sequence>
<feature type="compositionally biased region" description="Polar residues" evidence="1">
    <location>
        <begin position="118"/>
        <end position="134"/>
    </location>
</feature>